<feature type="transmembrane region" description="Helical" evidence="6">
    <location>
        <begin position="148"/>
        <end position="174"/>
    </location>
</feature>
<dbReference type="AlphaFoldDB" id="A0A2S1LLD4"/>
<evidence type="ECO:0000256" key="5">
    <source>
        <dbReference type="ARBA" id="ARBA00023136"/>
    </source>
</evidence>
<keyword evidence="5 6" id="KW-0472">Membrane</keyword>
<reference evidence="7 8" key="1">
    <citation type="submission" date="2017-04" db="EMBL/GenBank/DDBJ databases">
        <title>Complete genome sequence of Flavobacterium kingsejong AJ004.</title>
        <authorList>
            <person name="Lee P.C."/>
        </authorList>
    </citation>
    <scope>NUCLEOTIDE SEQUENCE [LARGE SCALE GENOMIC DNA]</scope>
    <source>
        <strain evidence="7 8">AJ004</strain>
    </source>
</reference>
<keyword evidence="3 6" id="KW-0812">Transmembrane</keyword>
<organism evidence="7 8">
    <name type="scientific">Flavobacterium kingsejongi</name>
    <dbReference type="NCBI Taxonomy" id="1678728"/>
    <lineage>
        <taxon>Bacteria</taxon>
        <taxon>Pseudomonadati</taxon>
        <taxon>Bacteroidota</taxon>
        <taxon>Flavobacteriia</taxon>
        <taxon>Flavobacteriales</taxon>
        <taxon>Flavobacteriaceae</taxon>
        <taxon>Flavobacterium</taxon>
    </lineage>
</organism>
<evidence type="ECO:0000256" key="4">
    <source>
        <dbReference type="ARBA" id="ARBA00022989"/>
    </source>
</evidence>
<dbReference type="InterPro" id="IPR002528">
    <property type="entry name" value="MATE_fam"/>
</dbReference>
<proteinExistence type="predicted"/>
<keyword evidence="4 6" id="KW-1133">Transmembrane helix</keyword>
<dbReference type="GO" id="GO:0005886">
    <property type="term" value="C:plasma membrane"/>
    <property type="evidence" value="ECO:0007669"/>
    <property type="project" value="UniProtKB-SubCell"/>
</dbReference>
<dbReference type="InterPro" id="IPR050833">
    <property type="entry name" value="Poly_Biosynth_Transport"/>
</dbReference>
<dbReference type="Proteomes" id="UP000244677">
    <property type="component" value="Chromosome"/>
</dbReference>
<keyword evidence="2" id="KW-1003">Cell membrane</keyword>
<evidence type="ECO:0000256" key="2">
    <source>
        <dbReference type="ARBA" id="ARBA00022475"/>
    </source>
</evidence>
<dbReference type="Pfam" id="PF01554">
    <property type="entry name" value="MatE"/>
    <property type="match status" value="1"/>
</dbReference>
<evidence type="ECO:0000313" key="7">
    <source>
        <dbReference type="EMBL" id="AWG24562.1"/>
    </source>
</evidence>
<dbReference type="EMBL" id="CP020919">
    <property type="protein sequence ID" value="AWG24562.1"/>
    <property type="molecule type" value="Genomic_DNA"/>
</dbReference>
<dbReference type="PANTHER" id="PTHR30250:SF11">
    <property type="entry name" value="O-ANTIGEN TRANSPORTER-RELATED"/>
    <property type="match status" value="1"/>
</dbReference>
<keyword evidence="8" id="KW-1185">Reference proteome</keyword>
<feature type="transmembrane region" description="Helical" evidence="6">
    <location>
        <begin position="117"/>
        <end position="136"/>
    </location>
</feature>
<dbReference type="GO" id="GO:0015297">
    <property type="term" value="F:antiporter activity"/>
    <property type="evidence" value="ECO:0007669"/>
    <property type="project" value="InterPro"/>
</dbReference>
<evidence type="ECO:0000256" key="3">
    <source>
        <dbReference type="ARBA" id="ARBA00022692"/>
    </source>
</evidence>
<protein>
    <recommendedName>
        <fullName evidence="9">Polysaccharide biosynthesis protein C-terminal domain-containing protein</fullName>
    </recommendedName>
</protein>
<feature type="transmembrane region" description="Helical" evidence="6">
    <location>
        <begin position="43"/>
        <end position="61"/>
    </location>
</feature>
<comment type="subcellular location">
    <subcellularLocation>
        <location evidence="1">Cell membrane</location>
        <topology evidence="1">Multi-pass membrane protein</topology>
    </subcellularLocation>
</comment>
<gene>
    <name evidence="7" type="ORF">FK004_04630</name>
</gene>
<dbReference type="GO" id="GO:0042910">
    <property type="term" value="F:xenobiotic transmembrane transporter activity"/>
    <property type="evidence" value="ECO:0007669"/>
    <property type="project" value="InterPro"/>
</dbReference>
<evidence type="ECO:0000256" key="1">
    <source>
        <dbReference type="ARBA" id="ARBA00004651"/>
    </source>
</evidence>
<dbReference type="KEGG" id="fki:FK004_04630"/>
<name>A0A2S1LLD4_9FLAO</name>
<dbReference type="PANTHER" id="PTHR30250">
    <property type="entry name" value="PST FAMILY PREDICTED COLANIC ACID TRANSPORTER"/>
    <property type="match status" value="1"/>
</dbReference>
<evidence type="ECO:0000256" key="6">
    <source>
        <dbReference type="SAM" id="Phobius"/>
    </source>
</evidence>
<feature type="transmembrane region" description="Helical" evidence="6">
    <location>
        <begin position="211"/>
        <end position="230"/>
    </location>
</feature>
<feature type="transmembrane region" description="Helical" evidence="6">
    <location>
        <begin position="186"/>
        <end position="205"/>
    </location>
</feature>
<sequence>MYGFVVLAAISFILIFYFLNRIKTSNTNENVPVKEIVRLSLPMGVSNVIMYLLLSIDIFILKKYFGNQAVAHYSVALKIITILSMIILSATINISPKISELYNSKKFLELEALCRKTAKIIFSVNVVISVLLGLFIKQVLLFFGPEYLAIQNVFFVLLFSQLFCSVFGVVPVYLNMTERSRIFQKILLITLSINTALNCILIPLYGAMGAAIVFTSSVVFWNICVVIYVYKKDRIKLYFN</sequence>
<feature type="transmembrane region" description="Helical" evidence="6">
    <location>
        <begin position="73"/>
        <end position="96"/>
    </location>
</feature>
<evidence type="ECO:0008006" key="9">
    <source>
        <dbReference type="Google" id="ProtNLM"/>
    </source>
</evidence>
<accession>A0A2S1LLD4</accession>
<evidence type="ECO:0000313" key="8">
    <source>
        <dbReference type="Proteomes" id="UP000244677"/>
    </source>
</evidence>
<feature type="transmembrane region" description="Helical" evidence="6">
    <location>
        <begin position="6"/>
        <end position="22"/>
    </location>
</feature>